<proteinExistence type="predicted"/>
<gene>
    <name evidence="2" type="primary">LOC107765403</name>
</gene>
<organism evidence="1 2">
    <name type="scientific">Nicotiana tabacum</name>
    <name type="common">Common tobacco</name>
    <dbReference type="NCBI Taxonomy" id="4097"/>
    <lineage>
        <taxon>Eukaryota</taxon>
        <taxon>Viridiplantae</taxon>
        <taxon>Streptophyta</taxon>
        <taxon>Embryophyta</taxon>
        <taxon>Tracheophyta</taxon>
        <taxon>Spermatophyta</taxon>
        <taxon>Magnoliopsida</taxon>
        <taxon>eudicotyledons</taxon>
        <taxon>Gunneridae</taxon>
        <taxon>Pentapetalae</taxon>
        <taxon>asterids</taxon>
        <taxon>lamiids</taxon>
        <taxon>Solanales</taxon>
        <taxon>Solanaceae</taxon>
        <taxon>Nicotianoideae</taxon>
        <taxon>Nicotianeae</taxon>
        <taxon>Nicotiana</taxon>
    </lineage>
</organism>
<reference evidence="2" key="2">
    <citation type="submission" date="2025-08" db="UniProtKB">
        <authorList>
            <consortium name="RefSeq"/>
        </authorList>
    </citation>
    <scope>IDENTIFICATION</scope>
    <source>
        <tissue evidence="2">Leaf</tissue>
    </source>
</reference>
<keyword evidence="1" id="KW-1185">Reference proteome</keyword>
<dbReference type="RefSeq" id="XP_075107876.1">
    <property type="nucleotide sequence ID" value="XM_075251775.1"/>
</dbReference>
<dbReference type="Proteomes" id="UP000790787">
    <property type="component" value="Chromosome 4"/>
</dbReference>
<sequence>MICEANMLESRSYEGIQGATDIHAFLDRLEFAASEDITRFGGLSVSKKVPSSGTIGSSSSPKLVDRFSAPSVNPDRRRKIMLSIPEDVRIREVHEAEVRDLVEKNDTYKLLSEKLQANLVTVRDEHAEMAEQVRQRLEQIGRLQTQVDAIQAEAEEFEKNTDILASKKETVQAQLESVEAQLQAAKEKASVQVEKIKELQYRLDLVVSDKASLANELEVARSEVVVARSEVAIANEKADAKVAQFRVDVEVNQDKAKGMVKHAKWQARREALEGVQAQGFDIKAEIENARV</sequence>
<name>A0AC58UEG5_TOBAC</name>
<evidence type="ECO:0000313" key="1">
    <source>
        <dbReference type="Proteomes" id="UP000790787"/>
    </source>
</evidence>
<reference evidence="1" key="1">
    <citation type="journal article" date="2014" name="Nat. Commun.">
        <title>The tobacco genome sequence and its comparison with those of tomato and potato.</title>
        <authorList>
            <person name="Sierro N."/>
            <person name="Battey J.N."/>
            <person name="Ouadi S."/>
            <person name="Bakaher N."/>
            <person name="Bovet L."/>
            <person name="Willig A."/>
            <person name="Goepfert S."/>
            <person name="Peitsch M.C."/>
            <person name="Ivanov N.V."/>
        </authorList>
    </citation>
    <scope>NUCLEOTIDE SEQUENCE [LARGE SCALE GENOMIC DNA]</scope>
</reference>
<evidence type="ECO:0000313" key="2">
    <source>
        <dbReference type="RefSeq" id="XP_075107876.1"/>
    </source>
</evidence>
<protein>
    <submittedName>
        <fullName evidence="2">Uncharacterized protein LOC107765403 isoform X2</fullName>
    </submittedName>
</protein>
<accession>A0AC58UEG5</accession>